<dbReference type="SUPFAM" id="SSF56112">
    <property type="entry name" value="Protein kinase-like (PK-like)"/>
    <property type="match status" value="1"/>
</dbReference>
<sequence length="96" mass="11364">MDEEFAFKIISDKEDQSLEDKWYLIVHRDISVVNIFITLNETAKLANFKLSRLTALALIQVQNLERVRYCAPKWLERAPNFNYDYKCKIYLTLGNC</sequence>
<dbReference type="AlphaFoldDB" id="A0A2N0NDJ8"/>
<evidence type="ECO:0000313" key="2">
    <source>
        <dbReference type="EMBL" id="PKB92645.1"/>
    </source>
</evidence>
<dbReference type="InterPro" id="IPR000719">
    <property type="entry name" value="Prot_kinase_dom"/>
</dbReference>
<comment type="caution">
    <text evidence="2">The sequence shown here is derived from an EMBL/GenBank/DDBJ whole genome shotgun (WGS) entry which is preliminary data.</text>
</comment>
<dbReference type="GO" id="GO:0004672">
    <property type="term" value="F:protein kinase activity"/>
    <property type="evidence" value="ECO:0007669"/>
    <property type="project" value="InterPro"/>
</dbReference>
<protein>
    <recommendedName>
        <fullName evidence="1">Protein kinase domain-containing protein</fullName>
    </recommendedName>
</protein>
<evidence type="ECO:0000313" key="3">
    <source>
        <dbReference type="Proteomes" id="UP000232722"/>
    </source>
</evidence>
<feature type="domain" description="Protein kinase" evidence="1">
    <location>
        <begin position="1"/>
        <end position="96"/>
    </location>
</feature>
<proteinExistence type="predicted"/>
<dbReference type="EMBL" id="LLXJ01010358">
    <property type="protein sequence ID" value="PKB92645.1"/>
    <property type="molecule type" value="Genomic_DNA"/>
</dbReference>
<dbReference type="VEuPathDB" id="FungiDB:FUN_003588"/>
<dbReference type="PROSITE" id="PS00109">
    <property type="entry name" value="PROTEIN_KINASE_TYR"/>
    <property type="match status" value="1"/>
</dbReference>
<name>A0A2N0NDJ8_9GLOM</name>
<organism evidence="2 3">
    <name type="scientific">Rhizophagus irregularis</name>
    <dbReference type="NCBI Taxonomy" id="588596"/>
    <lineage>
        <taxon>Eukaryota</taxon>
        <taxon>Fungi</taxon>
        <taxon>Fungi incertae sedis</taxon>
        <taxon>Mucoromycota</taxon>
        <taxon>Glomeromycotina</taxon>
        <taxon>Glomeromycetes</taxon>
        <taxon>Glomerales</taxon>
        <taxon>Glomeraceae</taxon>
        <taxon>Rhizophagus</taxon>
    </lineage>
</organism>
<dbReference type="Gene3D" id="1.10.510.10">
    <property type="entry name" value="Transferase(Phosphotransferase) domain 1"/>
    <property type="match status" value="1"/>
</dbReference>
<evidence type="ECO:0000259" key="1">
    <source>
        <dbReference type="PROSITE" id="PS50011"/>
    </source>
</evidence>
<reference evidence="2 3" key="2">
    <citation type="submission" date="2017-09" db="EMBL/GenBank/DDBJ databases">
        <title>Extensive intraspecific genome diversity in a model arbuscular mycorrhizal fungus.</title>
        <authorList>
            <person name="Chen E.C."/>
            <person name="Morin E."/>
            <person name="Beaudet D."/>
            <person name="Noel J."/>
            <person name="Ndikumana S."/>
            <person name="Charron P."/>
            <person name="St-Onge C."/>
            <person name="Giorgi J."/>
            <person name="Grigoriev I.V."/>
            <person name="Roux C."/>
            <person name="Martin F.M."/>
            <person name="Corradi N."/>
        </authorList>
    </citation>
    <scope>NUCLEOTIDE SEQUENCE [LARGE SCALE GENOMIC DNA]</scope>
    <source>
        <strain evidence="2 3">A5</strain>
    </source>
</reference>
<reference evidence="2 3" key="1">
    <citation type="submission" date="2016-04" db="EMBL/GenBank/DDBJ databases">
        <title>Genome analyses suggest a sexual origin of heterokaryosis in a supposedly ancient asexual fungus.</title>
        <authorList>
            <person name="Ropars J."/>
            <person name="Sedzielewska K."/>
            <person name="Noel J."/>
            <person name="Charron P."/>
            <person name="Farinelli L."/>
            <person name="Marton T."/>
            <person name="Kruger M."/>
            <person name="Pelin A."/>
            <person name="Brachmann A."/>
            <person name="Corradi N."/>
        </authorList>
    </citation>
    <scope>NUCLEOTIDE SEQUENCE [LARGE SCALE GENOMIC DNA]</scope>
    <source>
        <strain evidence="2 3">A5</strain>
    </source>
</reference>
<gene>
    <name evidence="2" type="ORF">RhiirA5_443918</name>
</gene>
<dbReference type="InterPro" id="IPR011009">
    <property type="entry name" value="Kinase-like_dom_sf"/>
</dbReference>
<dbReference type="GO" id="GO:0005524">
    <property type="term" value="F:ATP binding"/>
    <property type="evidence" value="ECO:0007669"/>
    <property type="project" value="InterPro"/>
</dbReference>
<accession>A0A2N0NDJ8</accession>
<dbReference type="InterPro" id="IPR008266">
    <property type="entry name" value="Tyr_kinase_AS"/>
</dbReference>
<dbReference type="PROSITE" id="PS50011">
    <property type="entry name" value="PROTEIN_KINASE_DOM"/>
    <property type="match status" value="1"/>
</dbReference>
<dbReference type="Proteomes" id="UP000232722">
    <property type="component" value="Unassembled WGS sequence"/>
</dbReference>